<name>A0A059FQF2_9PROT</name>
<reference evidence="8 9" key="1">
    <citation type="journal article" date="2014" name="Antonie Van Leeuwenhoek">
        <title>Hyphomonas beringensis sp. nov. and Hyphomonas chukchiensis sp. nov., isolated from surface seawater of the Bering Sea and Chukchi Sea.</title>
        <authorList>
            <person name="Li C."/>
            <person name="Lai Q."/>
            <person name="Li G."/>
            <person name="Dong C."/>
            <person name="Wang J."/>
            <person name="Liao Y."/>
            <person name="Shao Z."/>
        </authorList>
    </citation>
    <scope>NUCLEOTIDE SEQUENCE [LARGE SCALE GENOMIC DNA]</scope>
    <source>
        <strain evidence="8 9">MHS-2</strain>
    </source>
</reference>
<keyword evidence="6" id="KW-0663">Pyridoxal phosphate</keyword>
<dbReference type="SUPFAM" id="SSF53383">
    <property type="entry name" value="PLP-dependent transferases"/>
    <property type="match status" value="1"/>
</dbReference>
<comment type="similarity">
    <text evidence="2">Belongs to the class-I pyridoxal-phosphate-dependent aminotransferase family.</text>
</comment>
<dbReference type="eggNOG" id="COG1448">
    <property type="taxonomic scope" value="Bacteria"/>
</dbReference>
<keyword evidence="9" id="KW-1185">Reference proteome</keyword>
<dbReference type="CDD" id="cd00609">
    <property type="entry name" value="AAT_like"/>
    <property type="match status" value="1"/>
</dbReference>
<dbReference type="NCBIfam" id="NF006719">
    <property type="entry name" value="PRK09257.1"/>
    <property type="match status" value="1"/>
</dbReference>
<evidence type="ECO:0000256" key="6">
    <source>
        <dbReference type="ARBA" id="ARBA00022898"/>
    </source>
</evidence>
<dbReference type="Gene3D" id="3.90.1150.10">
    <property type="entry name" value="Aspartate Aminotransferase, domain 1"/>
    <property type="match status" value="1"/>
</dbReference>
<protein>
    <submittedName>
        <fullName evidence="8">Aromatic amino acid aminotransferase</fullName>
        <ecNumber evidence="8">2.6.1.57</ecNumber>
    </submittedName>
</protein>
<dbReference type="GO" id="GO:0030170">
    <property type="term" value="F:pyridoxal phosphate binding"/>
    <property type="evidence" value="ECO:0007669"/>
    <property type="project" value="InterPro"/>
</dbReference>
<evidence type="ECO:0000256" key="5">
    <source>
        <dbReference type="ARBA" id="ARBA00022679"/>
    </source>
</evidence>
<dbReference type="OrthoDB" id="9766445at2"/>
<proteinExistence type="inferred from homology"/>
<evidence type="ECO:0000259" key="7">
    <source>
        <dbReference type="Pfam" id="PF00155"/>
    </source>
</evidence>
<evidence type="ECO:0000313" key="8">
    <source>
        <dbReference type="EMBL" id="KCZ92900.1"/>
    </source>
</evidence>
<dbReference type="InterPro" id="IPR000796">
    <property type="entry name" value="Asp_trans"/>
</dbReference>
<dbReference type="GO" id="GO:0033585">
    <property type="term" value="P:L-phenylalanine biosynthetic process from chorismate via phenylpyruvate"/>
    <property type="evidence" value="ECO:0007669"/>
    <property type="project" value="TreeGrafter"/>
</dbReference>
<keyword evidence="4 8" id="KW-0032">Aminotransferase</keyword>
<evidence type="ECO:0000313" key="9">
    <source>
        <dbReference type="Proteomes" id="UP000025171"/>
    </source>
</evidence>
<feature type="domain" description="Aminotransferase class I/classII large" evidence="7">
    <location>
        <begin position="30"/>
        <end position="392"/>
    </location>
</feature>
<dbReference type="PANTHER" id="PTHR11879:SF22">
    <property type="entry name" value="ASPARTATE AMINOTRANSFERASE, MITOCHONDRIAL"/>
    <property type="match status" value="1"/>
</dbReference>
<dbReference type="InterPro" id="IPR015421">
    <property type="entry name" value="PyrdxlP-dep_Trfase_major"/>
</dbReference>
<dbReference type="EC" id="2.6.1.57" evidence="8"/>
<dbReference type="GO" id="GO:0004069">
    <property type="term" value="F:L-aspartate:2-oxoglutarate aminotransferase activity"/>
    <property type="evidence" value="ECO:0007669"/>
    <property type="project" value="TreeGrafter"/>
</dbReference>
<evidence type="ECO:0000256" key="3">
    <source>
        <dbReference type="ARBA" id="ARBA00011738"/>
    </source>
</evidence>
<dbReference type="GO" id="GO:0005829">
    <property type="term" value="C:cytosol"/>
    <property type="evidence" value="ECO:0007669"/>
    <property type="project" value="TreeGrafter"/>
</dbReference>
<dbReference type="AlphaFoldDB" id="A0A059FQF2"/>
<dbReference type="InterPro" id="IPR004839">
    <property type="entry name" value="Aminotransferase_I/II_large"/>
</dbReference>
<comment type="caution">
    <text evidence="8">The sequence shown here is derived from an EMBL/GenBank/DDBJ whole genome shotgun (WGS) entry which is preliminary data.</text>
</comment>
<dbReference type="GO" id="GO:0004838">
    <property type="term" value="F:L-tyrosine-2-oxoglutarate transaminase activity"/>
    <property type="evidence" value="ECO:0007669"/>
    <property type="project" value="TreeGrafter"/>
</dbReference>
<dbReference type="Proteomes" id="UP000025171">
    <property type="component" value="Unassembled WGS sequence"/>
</dbReference>
<dbReference type="EMBL" id="ARYK01000003">
    <property type="protein sequence ID" value="KCZ92900.1"/>
    <property type="molecule type" value="Genomic_DNA"/>
</dbReference>
<dbReference type="InterPro" id="IPR015422">
    <property type="entry name" value="PyrdxlP-dep_Trfase_small"/>
</dbReference>
<evidence type="ECO:0000256" key="4">
    <source>
        <dbReference type="ARBA" id="ARBA00022576"/>
    </source>
</evidence>
<accession>A0A059FQF2</accession>
<comment type="subunit">
    <text evidence="3">Homodimer.</text>
</comment>
<dbReference type="InterPro" id="IPR015424">
    <property type="entry name" value="PyrdxlP-dep_Trfase"/>
</dbReference>
<evidence type="ECO:0000256" key="1">
    <source>
        <dbReference type="ARBA" id="ARBA00001933"/>
    </source>
</evidence>
<dbReference type="GO" id="GO:0042802">
    <property type="term" value="F:identical protein binding"/>
    <property type="evidence" value="ECO:0007669"/>
    <property type="project" value="TreeGrafter"/>
</dbReference>
<evidence type="ECO:0000256" key="2">
    <source>
        <dbReference type="ARBA" id="ARBA00007441"/>
    </source>
</evidence>
<dbReference type="Gene3D" id="3.40.640.10">
    <property type="entry name" value="Type I PLP-dependent aspartate aminotransferase-like (Major domain)"/>
    <property type="match status" value="1"/>
</dbReference>
<keyword evidence="5 8" id="KW-0808">Transferase</keyword>
<dbReference type="Pfam" id="PF00155">
    <property type="entry name" value="Aminotran_1_2"/>
    <property type="match status" value="1"/>
</dbReference>
<dbReference type="STRING" id="1280950.HJO_08092"/>
<gene>
    <name evidence="8" type="ORF">HJO_08092</name>
</gene>
<dbReference type="PRINTS" id="PR00799">
    <property type="entry name" value="TRANSAMINASE"/>
</dbReference>
<dbReference type="RefSeq" id="WP_035615858.1">
    <property type="nucleotide sequence ID" value="NZ_ARYK01000003.1"/>
</dbReference>
<dbReference type="PATRIC" id="fig|1280950.3.peg.1623"/>
<organism evidence="8 9">
    <name type="scientific">Hyphomonas johnsonii MHS-2</name>
    <dbReference type="NCBI Taxonomy" id="1280950"/>
    <lineage>
        <taxon>Bacteria</taxon>
        <taxon>Pseudomonadati</taxon>
        <taxon>Pseudomonadota</taxon>
        <taxon>Alphaproteobacteria</taxon>
        <taxon>Hyphomonadales</taxon>
        <taxon>Hyphomonadaceae</taxon>
        <taxon>Hyphomonas</taxon>
    </lineage>
</organism>
<sequence length="398" mass="43185">MNPAFESLNALPSDSLLGLMTAYREDTRAEKFDLGVGVYKDDSGHTPIMSAVAKAEAVILEQQTTKVYEGPRGNPDFCAAIERFVFGDSSHLIEKGRLISMTTPGGCGALYLGVGLMKRLGVKTVWLSRPTWPNHSNLVKNTGLAIAEYDYANPETGTVDFESLMASLSRTKRGDGIIIQGPCHNPTGIDLSVQQWIDLAMLTVERGVIPMLDIAYHGFAGGLETDMEGARLFLKIAEDSMVSYSCSKNFGLYRERTGCFLGQAYTKRAAEAVMTHVADISRTSYSMPPAHGAAIVATILGDPALRAEWEAELTGMRDRMIGLRKALADALVAKTGSNRLAALADQNGMFSQIPVTPEATKDMRETHGLYLPASGRINIAGLRQTDIPRIAEIMAEYL</sequence>
<comment type="cofactor">
    <cofactor evidence="1">
        <name>pyridoxal 5'-phosphate</name>
        <dbReference type="ChEBI" id="CHEBI:597326"/>
    </cofactor>
</comment>
<dbReference type="PANTHER" id="PTHR11879">
    <property type="entry name" value="ASPARTATE AMINOTRANSFERASE"/>
    <property type="match status" value="1"/>
</dbReference>